<keyword evidence="2" id="KW-0378">Hydrolase</keyword>
<accession>A0ABU9VLZ3</accession>
<dbReference type="RefSeq" id="WP_343131552.1">
    <property type="nucleotide sequence ID" value="NZ_JBCITK010000001.1"/>
</dbReference>
<keyword evidence="3" id="KW-1185">Reference proteome</keyword>
<dbReference type="SUPFAM" id="SSF52266">
    <property type="entry name" value="SGNH hydrolase"/>
    <property type="match status" value="1"/>
</dbReference>
<dbReference type="InterPro" id="IPR036514">
    <property type="entry name" value="SGNH_hydro_sf"/>
</dbReference>
<name>A0ABU9VLZ3_9BACI</name>
<dbReference type="EC" id="3.1.-.-" evidence="2"/>
<proteinExistence type="predicted"/>
<dbReference type="GO" id="GO:0016787">
    <property type="term" value="F:hydrolase activity"/>
    <property type="evidence" value="ECO:0007669"/>
    <property type="project" value="UniProtKB-KW"/>
</dbReference>
<gene>
    <name evidence="2" type="ORF">MKY91_17380</name>
</gene>
<dbReference type="Proteomes" id="UP001418796">
    <property type="component" value="Unassembled WGS sequence"/>
</dbReference>
<comment type="caution">
    <text evidence="2">The sequence shown here is derived from an EMBL/GenBank/DDBJ whole genome shotgun (WGS) entry which is preliminary data.</text>
</comment>
<sequence>MTTTTQDFSTKHLLIFGDSIAHGNENNLKSFATMAADKLSMPYTNYARGGATITSIPHLENDLHIHIEKALNEGAKADYIVFNGMTNDIVGSRNAPLGEVTEGYNNDFDESTFCGGFESICKKFKTNWLGAKVLYVRPHNMKSREADKQIAFGDKALEICRKWSIPYVDLYTEGGLNTHLEEMNNAYTINQDGTHPNTEGYELFYVNPVVARLTGL</sequence>
<evidence type="ECO:0000313" key="3">
    <source>
        <dbReference type="Proteomes" id="UP001418796"/>
    </source>
</evidence>
<evidence type="ECO:0000259" key="1">
    <source>
        <dbReference type="Pfam" id="PF13472"/>
    </source>
</evidence>
<dbReference type="Gene3D" id="3.40.50.1110">
    <property type="entry name" value="SGNH hydrolase"/>
    <property type="match status" value="1"/>
</dbReference>
<evidence type="ECO:0000313" key="2">
    <source>
        <dbReference type="EMBL" id="MEN0644931.1"/>
    </source>
</evidence>
<protein>
    <submittedName>
        <fullName evidence="2">SGNH/GDSL hydrolase family protein</fullName>
        <ecNumber evidence="2">3.1.-.-</ecNumber>
    </submittedName>
</protein>
<dbReference type="InterPro" id="IPR013830">
    <property type="entry name" value="SGNH_hydro"/>
</dbReference>
<dbReference type="Pfam" id="PF13472">
    <property type="entry name" value="Lipase_GDSL_2"/>
    <property type="match status" value="1"/>
</dbReference>
<feature type="domain" description="SGNH hydrolase-type esterase" evidence="1">
    <location>
        <begin position="15"/>
        <end position="203"/>
    </location>
</feature>
<reference evidence="2 3" key="1">
    <citation type="submission" date="2024-03" db="EMBL/GenBank/DDBJ databases">
        <title>Bacilli Hybrid Assemblies.</title>
        <authorList>
            <person name="Kovac J."/>
        </authorList>
    </citation>
    <scope>NUCLEOTIDE SEQUENCE [LARGE SCALE GENOMIC DNA]</scope>
    <source>
        <strain evidence="2 3">FSL R7-0666</strain>
    </source>
</reference>
<dbReference type="CDD" id="cd00229">
    <property type="entry name" value="SGNH_hydrolase"/>
    <property type="match status" value="1"/>
</dbReference>
<dbReference type="EMBL" id="JBCITK010000001">
    <property type="protein sequence ID" value="MEN0644931.1"/>
    <property type="molecule type" value="Genomic_DNA"/>
</dbReference>
<organism evidence="2 3">
    <name type="scientific">Alkalicoccobacillus gibsonii</name>
    <dbReference type="NCBI Taxonomy" id="79881"/>
    <lineage>
        <taxon>Bacteria</taxon>
        <taxon>Bacillati</taxon>
        <taxon>Bacillota</taxon>
        <taxon>Bacilli</taxon>
        <taxon>Bacillales</taxon>
        <taxon>Bacillaceae</taxon>
        <taxon>Alkalicoccobacillus</taxon>
    </lineage>
</organism>